<dbReference type="Gene3D" id="3.10.310.30">
    <property type="match status" value="1"/>
</dbReference>
<sequence length="324" mass="33621">MTADIAEAARVLSDATDVTLLAHVNPDADALGSALALGLVLHRRGVAVRVSFGAPDEVPETLRDLDVAGLLVPAAEVPAAPPVLVALDTGSVGRLGPLADRVSTAGVVVVLDHHVSNPRFGHVNVVDDEAEATAVVVLRLLDELGVELDEPVARCIYAGLVTDTRSFRHASSSTHEVAARLLAAGVDAEAVSRPLMDSHPFGYLGMLAKVLGRACLERDAAGGLGLVHAVVTLEDAAGLRPEEVESVVDLVRTASEAEVAAVLKELRPSHWSVSLRAVSRVDVREVAQLLGGGGHRLAAGFTATGPADRVLADLRTALTRTTTP</sequence>
<accession>A0A5Q0HEM3</accession>
<dbReference type="OrthoDB" id="9803668at2"/>
<name>A0A5Q0HEM3_SACSY</name>
<proteinExistence type="predicted"/>
<dbReference type="EMBL" id="CP034550">
    <property type="protein sequence ID" value="QFZ24777.1"/>
    <property type="molecule type" value="Genomic_DNA"/>
</dbReference>
<dbReference type="KEGG" id="ssyi:EKG83_39135"/>
<evidence type="ECO:0000313" key="4">
    <source>
        <dbReference type="Proteomes" id="UP000325787"/>
    </source>
</evidence>
<dbReference type="Pfam" id="PF02272">
    <property type="entry name" value="DHHA1"/>
    <property type="match status" value="1"/>
</dbReference>
<reference evidence="4" key="1">
    <citation type="journal article" date="2021" name="Curr. Microbiol.">
        <title>Complete genome of nocamycin-producing strain Saccharothrix syringae NRRL B-16468 reveals the biosynthetic potential for secondary metabolites.</title>
        <authorList>
            <person name="Mo X."/>
            <person name="Yang S."/>
        </authorList>
    </citation>
    <scope>NUCLEOTIDE SEQUENCE [LARGE SCALE GENOMIC DNA]</scope>
    <source>
        <strain evidence="4">ATCC 51364 / DSM 43886 / JCM 6844 / KCTC 9398 / NBRC 14523 / NRRL B-16468 / INA 2240</strain>
    </source>
</reference>
<feature type="domain" description="DHHA1" evidence="2">
    <location>
        <begin position="236"/>
        <end position="309"/>
    </location>
</feature>
<dbReference type="Pfam" id="PF01368">
    <property type="entry name" value="DHH"/>
    <property type="match status" value="1"/>
</dbReference>
<evidence type="ECO:0000259" key="1">
    <source>
        <dbReference type="Pfam" id="PF01368"/>
    </source>
</evidence>
<dbReference type="InterPro" id="IPR038763">
    <property type="entry name" value="DHH_sf"/>
</dbReference>
<evidence type="ECO:0000259" key="2">
    <source>
        <dbReference type="Pfam" id="PF02272"/>
    </source>
</evidence>
<feature type="domain" description="DDH" evidence="1">
    <location>
        <begin position="18"/>
        <end position="159"/>
    </location>
</feature>
<dbReference type="GO" id="GO:0003676">
    <property type="term" value="F:nucleic acid binding"/>
    <property type="evidence" value="ECO:0007669"/>
    <property type="project" value="InterPro"/>
</dbReference>
<dbReference type="AlphaFoldDB" id="A0A5Q0HEM3"/>
<protein>
    <submittedName>
        <fullName evidence="3">Bifunctional oligoribonuclease/PAP phosphatase NrnA</fullName>
    </submittedName>
</protein>
<dbReference type="PANTHER" id="PTHR47618:SF1">
    <property type="entry name" value="BIFUNCTIONAL OLIGORIBONUCLEASE AND PAP PHOSPHATASE NRNA"/>
    <property type="match status" value="1"/>
</dbReference>
<gene>
    <name evidence="3" type="ORF">EKG83_39135</name>
</gene>
<dbReference type="Gene3D" id="3.90.1640.10">
    <property type="entry name" value="inorganic pyrophosphatase (n-terminal core)"/>
    <property type="match status" value="1"/>
</dbReference>
<keyword evidence="4" id="KW-1185">Reference proteome</keyword>
<organism evidence="3 4">
    <name type="scientific">Saccharothrix syringae</name>
    <name type="common">Nocardiopsis syringae</name>
    <dbReference type="NCBI Taxonomy" id="103733"/>
    <lineage>
        <taxon>Bacteria</taxon>
        <taxon>Bacillati</taxon>
        <taxon>Actinomycetota</taxon>
        <taxon>Actinomycetes</taxon>
        <taxon>Pseudonocardiales</taxon>
        <taxon>Pseudonocardiaceae</taxon>
        <taxon>Saccharothrix</taxon>
    </lineage>
</organism>
<dbReference type="InterPro" id="IPR003156">
    <property type="entry name" value="DHHA1_dom"/>
</dbReference>
<dbReference type="PANTHER" id="PTHR47618">
    <property type="entry name" value="BIFUNCTIONAL OLIGORIBONUCLEASE AND PAP PHOSPHATASE NRNA"/>
    <property type="match status" value="1"/>
</dbReference>
<dbReference type="Proteomes" id="UP000325787">
    <property type="component" value="Chromosome"/>
</dbReference>
<dbReference type="SUPFAM" id="SSF64182">
    <property type="entry name" value="DHH phosphoesterases"/>
    <property type="match status" value="1"/>
</dbReference>
<evidence type="ECO:0000313" key="3">
    <source>
        <dbReference type="EMBL" id="QFZ24777.1"/>
    </source>
</evidence>
<dbReference type="InterPro" id="IPR051319">
    <property type="entry name" value="Oligoribo/pAp-PDE_c-di-AMP_PDE"/>
</dbReference>
<dbReference type="InterPro" id="IPR001667">
    <property type="entry name" value="DDH_dom"/>
</dbReference>